<protein>
    <submittedName>
        <fullName evidence="2">Chromosome partitioning protein</fullName>
    </submittedName>
</protein>
<dbReference type="Proteomes" id="UP000525298">
    <property type="component" value="Unassembled WGS sequence"/>
</dbReference>
<evidence type="ECO:0000313" key="3">
    <source>
        <dbReference type="Proteomes" id="UP000525298"/>
    </source>
</evidence>
<dbReference type="RefSeq" id="WP_181550423.1">
    <property type="nucleotide sequence ID" value="NZ_JACDUS010000002.1"/>
</dbReference>
<dbReference type="InterPro" id="IPR027417">
    <property type="entry name" value="P-loop_NTPase"/>
</dbReference>
<name>A0A7W0C806_9BACT</name>
<dbReference type="FunFam" id="3.40.50.300:FF:000285">
    <property type="entry name" value="Sporulation initiation inhibitor Soj"/>
    <property type="match status" value="1"/>
</dbReference>
<dbReference type="AlphaFoldDB" id="A0A7W0C806"/>
<evidence type="ECO:0000313" key="2">
    <source>
        <dbReference type="EMBL" id="MBA2880765.1"/>
    </source>
</evidence>
<organism evidence="2 3">
    <name type="scientific">Desulfosalsimonas propionicica</name>
    <dbReference type="NCBI Taxonomy" id="332175"/>
    <lineage>
        <taxon>Bacteria</taxon>
        <taxon>Pseudomonadati</taxon>
        <taxon>Thermodesulfobacteriota</taxon>
        <taxon>Desulfobacteria</taxon>
        <taxon>Desulfobacterales</taxon>
        <taxon>Desulfosalsimonadaceae</taxon>
        <taxon>Desulfosalsimonas</taxon>
    </lineage>
</organism>
<dbReference type="CDD" id="cd02042">
    <property type="entry name" value="ParAB_family"/>
    <property type="match status" value="1"/>
</dbReference>
<dbReference type="PANTHER" id="PTHR13696">
    <property type="entry name" value="P-LOOP CONTAINING NUCLEOSIDE TRIPHOSPHATE HYDROLASE"/>
    <property type="match status" value="1"/>
</dbReference>
<keyword evidence="3" id="KW-1185">Reference proteome</keyword>
<evidence type="ECO:0000259" key="1">
    <source>
        <dbReference type="Pfam" id="PF13614"/>
    </source>
</evidence>
<reference evidence="2 3" key="1">
    <citation type="submission" date="2020-07" db="EMBL/GenBank/DDBJ databases">
        <title>Genomic Encyclopedia of Type Strains, Phase IV (KMG-IV): sequencing the most valuable type-strain genomes for metagenomic binning, comparative biology and taxonomic classification.</title>
        <authorList>
            <person name="Goeker M."/>
        </authorList>
    </citation>
    <scope>NUCLEOTIDE SEQUENCE [LARGE SCALE GENOMIC DNA]</scope>
    <source>
        <strain evidence="2 3">DSM 17721</strain>
    </source>
</reference>
<dbReference type="InterPro" id="IPR025669">
    <property type="entry name" value="AAA_dom"/>
</dbReference>
<accession>A0A7W0C806</accession>
<dbReference type="SUPFAM" id="SSF52540">
    <property type="entry name" value="P-loop containing nucleoside triphosphate hydrolases"/>
    <property type="match status" value="1"/>
</dbReference>
<dbReference type="Pfam" id="PF13614">
    <property type="entry name" value="AAA_31"/>
    <property type="match status" value="1"/>
</dbReference>
<dbReference type="EMBL" id="JACDUS010000002">
    <property type="protein sequence ID" value="MBA2880765.1"/>
    <property type="molecule type" value="Genomic_DNA"/>
</dbReference>
<comment type="caution">
    <text evidence="2">The sequence shown here is derived from an EMBL/GenBank/DDBJ whole genome shotgun (WGS) entry which is preliminary data.</text>
</comment>
<feature type="domain" description="AAA" evidence="1">
    <location>
        <begin position="7"/>
        <end position="184"/>
    </location>
</feature>
<sequence length="262" mass="28774">MAAKQARLVAVANEKGGVGKTAMVINLGAALSAMGKRILIVDMDPQHNAGSGLGIEADDETITVYDLMTAPDQYNAADAVFSTKWKNLELIASHIDLAGAEVELVEAEGRENRLNMALKGLAKNYDVILMDTPPSLSLLTINVFAFCREVLVPCQTHPYAFRALTDLFDTIESVQEEINPELRISGLVPTFFDQRTRVSNMILDRLRSDERYSQMLYDTAIRANTTIAASTEAAKPVVFYRKTSNGARDFQALAAEFLKRAP</sequence>
<dbReference type="PANTHER" id="PTHR13696:SF99">
    <property type="entry name" value="COBYRINIC ACID AC-DIAMIDE SYNTHASE"/>
    <property type="match status" value="1"/>
</dbReference>
<dbReference type="Gene3D" id="3.40.50.300">
    <property type="entry name" value="P-loop containing nucleotide triphosphate hydrolases"/>
    <property type="match status" value="1"/>
</dbReference>
<dbReference type="InterPro" id="IPR050678">
    <property type="entry name" value="DNA_Partitioning_ATPase"/>
</dbReference>
<proteinExistence type="predicted"/>
<gene>
    <name evidence="2" type="ORF">HNR65_001083</name>
</gene>